<evidence type="ECO:0000313" key="5">
    <source>
        <dbReference type="EMBL" id="TCP95802.1"/>
    </source>
</evidence>
<dbReference type="CDD" id="cd06283">
    <property type="entry name" value="PBP1_RegR_EndR_KdgR-like"/>
    <property type="match status" value="1"/>
</dbReference>
<comment type="caution">
    <text evidence="5">The sequence shown here is derived from an EMBL/GenBank/DDBJ whole genome shotgun (WGS) entry which is preliminary data.</text>
</comment>
<dbReference type="Gene3D" id="3.40.50.2300">
    <property type="match status" value="2"/>
</dbReference>
<dbReference type="SUPFAM" id="SSF47413">
    <property type="entry name" value="lambda repressor-like DNA-binding domains"/>
    <property type="match status" value="1"/>
</dbReference>
<gene>
    <name evidence="5" type="ORF">EDC44_10787</name>
</gene>
<evidence type="ECO:0000256" key="3">
    <source>
        <dbReference type="ARBA" id="ARBA00023163"/>
    </source>
</evidence>
<dbReference type="OrthoDB" id="5672046at2"/>
<dbReference type="Gene3D" id="1.10.260.40">
    <property type="entry name" value="lambda repressor-like DNA-binding domains"/>
    <property type="match status" value="1"/>
</dbReference>
<dbReference type="CDD" id="cd01392">
    <property type="entry name" value="HTH_LacI"/>
    <property type="match status" value="1"/>
</dbReference>
<evidence type="ECO:0000313" key="6">
    <source>
        <dbReference type="Proteomes" id="UP000295763"/>
    </source>
</evidence>
<sequence length="336" mass="37642">MTIKKKATIQDVALLAGVGKTSVSRYLNNEFDILSDEIKEKIQIAITSLNYKPSQLARSMKGGKTKLIALVFADLSISYATEIMQGVEAACRKYGYTLLVFNANNEKAQEKKILQILTGYQVEGVIIQALKTHDQNFKGFTLPVVSVDRTIYGLKNDLVHLDNNQAVQIAMEHLVNQGFQRILFITETIRDIEARQQRTAAFNEFIQHNSNCSGEVVELRNTKNEDEIDPVVSAFYHLEPDIKKAIFTVNGSVMLNTTLALKRLKLKWGKDIGLIGFDDPIWASVVGCGVTTIRQPTDKIGYTAFELLLKRIRGDDSDVQTVLYPGELIIRESTQL</sequence>
<keyword evidence="2" id="KW-0238">DNA-binding</keyword>
<dbReference type="SMART" id="SM00354">
    <property type="entry name" value="HTH_LACI"/>
    <property type="match status" value="1"/>
</dbReference>
<dbReference type="SUPFAM" id="SSF53822">
    <property type="entry name" value="Periplasmic binding protein-like I"/>
    <property type="match status" value="1"/>
</dbReference>
<dbReference type="PANTHER" id="PTHR30146">
    <property type="entry name" value="LACI-RELATED TRANSCRIPTIONAL REPRESSOR"/>
    <property type="match status" value="1"/>
</dbReference>
<feature type="domain" description="HTH lacI-type" evidence="4">
    <location>
        <begin position="7"/>
        <end position="62"/>
    </location>
</feature>
<dbReference type="Pfam" id="PF00356">
    <property type="entry name" value="LacI"/>
    <property type="match status" value="1"/>
</dbReference>
<reference evidence="5 6" key="1">
    <citation type="submission" date="2019-03" db="EMBL/GenBank/DDBJ databases">
        <title>Genomic Encyclopedia of Type Strains, Phase IV (KMG-IV): sequencing the most valuable type-strain genomes for metagenomic binning, comparative biology and taxonomic classification.</title>
        <authorList>
            <person name="Goeker M."/>
        </authorList>
    </citation>
    <scope>NUCLEOTIDE SEQUENCE [LARGE SCALE GENOMIC DNA]</scope>
    <source>
        <strain evidence="5 6">DSM 28404</strain>
    </source>
</reference>
<dbReference type="GO" id="GO:0000976">
    <property type="term" value="F:transcription cis-regulatory region binding"/>
    <property type="evidence" value="ECO:0007669"/>
    <property type="project" value="TreeGrafter"/>
</dbReference>
<keyword evidence="6" id="KW-1185">Reference proteome</keyword>
<dbReference type="InterPro" id="IPR010982">
    <property type="entry name" value="Lambda_DNA-bd_dom_sf"/>
</dbReference>
<evidence type="ECO:0000256" key="1">
    <source>
        <dbReference type="ARBA" id="ARBA00023015"/>
    </source>
</evidence>
<organism evidence="5 6">
    <name type="scientific">Cricetibacter osteomyelitidis</name>
    <dbReference type="NCBI Taxonomy" id="1521931"/>
    <lineage>
        <taxon>Bacteria</taxon>
        <taxon>Pseudomonadati</taxon>
        <taxon>Pseudomonadota</taxon>
        <taxon>Gammaproteobacteria</taxon>
        <taxon>Pasteurellales</taxon>
        <taxon>Pasteurellaceae</taxon>
        <taxon>Cricetibacter</taxon>
    </lineage>
</organism>
<dbReference type="PANTHER" id="PTHR30146:SF145">
    <property type="entry name" value="RIBOSE OPERON REPRESSOR"/>
    <property type="match status" value="1"/>
</dbReference>
<dbReference type="PROSITE" id="PS00356">
    <property type="entry name" value="HTH_LACI_1"/>
    <property type="match status" value="1"/>
</dbReference>
<dbReference type="InterPro" id="IPR046335">
    <property type="entry name" value="LacI/GalR-like_sensor"/>
</dbReference>
<dbReference type="PROSITE" id="PS50932">
    <property type="entry name" value="HTH_LACI_2"/>
    <property type="match status" value="1"/>
</dbReference>
<keyword evidence="3" id="KW-0804">Transcription</keyword>
<name>A0A4R2TLR5_9PAST</name>
<protein>
    <submittedName>
        <fullName evidence="5">LacI family transcriptional regulator</fullName>
    </submittedName>
</protein>
<evidence type="ECO:0000256" key="2">
    <source>
        <dbReference type="ARBA" id="ARBA00023125"/>
    </source>
</evidence>
<dbReference type="Proteomes" id="UP000295763">
    <property type="component" value="Unassembled WGS sequence"/>
</dbReference>
<keyword evidence="1" id="KW-0805">Transcription regulation</keyword>
<evidence type="ECO:0000259" key="4">
    <source>
        <dbReference type="PROSITE" id="PS50932"/>
    </source>
</evidence>
<dbReference type="GO" id="GO:0003700">
    <property type="term" value="F:DNA-binding transcription factor activity"/>
    <property type="evidence" value="ECO:0007669"/>
    <property type="project" value="TreeGrafter"/>
</dbReference>
<dbReference type="InterPro" id="IPR028082">
    <property type="entry name" value="Peripla_BP_I"/>
</dbReference>
<dbReference type="Pfam" id="PF13377">
    <property type="entry name" value="Peripla_BP_3"/>
    <property type="match status" value="1"/>
</dbReference>
<dbReference type="EMBL" id="SLYB01000007">
    <property type="protein sequence ID" value="TCP95802.1"/>
    <property type="molecule type" value="Genomic_DNA"/>
</dbReference>
<dbReference type="InterPro" id="IPR000843">
    <property type="entry name" value="HTH_LacI"/>
</dbReference>
<dbReference type="RefSeq" id="WP_131975965.1">
    <property type="nucleotide sequence ID" value="NZ_SLYB01000007.1"/>
</dbReference>
<accession>A0A4R2TLR5</accession>
<proteinExistence type="predicted"/>
<dbReference type="AlphaFoldDB" id="A0A4R2TLR5"/>